<reference evidence="2 3" key="1">
    <citation type="submission" date="2017-05" db="EMBL/GenBank/DDBJ databases">
        <title>Draft genome sequence of Elsinoe australis.</title>
        <authorList>
            <person name="Cheng Q."/>
        </authorList>
    </citation>
    <scope>NUCLEOTIDE SEQUENCE [LARGE SCALE GENOMIC DNA]</scope>
    <source>
        <strain evidence="2 3">NL1</strain>
    </source>
</reference>
<evidence type="ECO:0000313" key="2">
    <source>
        <dbReference type="EMBL" id="PSK56039.1"/>
    </source>
</evidence>
<evidence type="ECO:0000256" key="1">
    <source>
        <dbReference type="SAM" id="Phobius"/>
    </source>
</evidence>
<dbReference type="AlphaFoldDB" id="A0A2P8A6E0"/>
<dbReference type="OrthoDB" id="3436860at2759"/>
<feature type="transmembrane region" description="Helical" evidence="1">
    <location>
        <begin position="143"/>
        <end position="162"/>
    </location>
</feature>
<keyword evidence="3" id="KW-1185">Reference proteome</keyword>
<dbReference type="EMBL" id="NHZQ01000066">
    <property type="protein sequence ID" value="PSK56039.1"/>
    <property type="molecule type" value="Genomic_DNA"/>
</dbReference>
<comment type="caution">
    <text evidence="2">The sequence shown here is derived from an EMBL/GenBank/DDBJ whole genome shotgun (WGS) entry which is preliminary data.</text>
</comment>
<keyword evidence="1" id="KW-0812">Transmembrane</keyword>
<name>A0A2P8A6E0_9PEZI</name>
<gene>
    <name evidence="2" type="ORF">B9Z65_4917</name>
</gene>
<feature type="transmembrane region" description="Helical" evidence="1">
    <location>
        <begin position="174"/>
        <end position="196"/>
    </location>
</feature>
<sequence length="212" mass="23401">MPPRPKFPSPNSPCTSAIYIMDETPKPKQDGGLRVARVESIQPPIDLDHVRGGVADDIMRSKLADERFNSFATTRHIVLGIMSVLVLPIFACEGVIIFGKMRRDPLSSVVVAGAGLMKISMLYQVLSERIKKLQKWANLKAGAVLNIVSAVIFPLLVALMAIKISKSCVGTTCTLSWIMLACCAGESILAPLLAFITMHRFLWYRKTGWRQM</sequence>
<evidence type="ECO:0000313" key="3">
    <source>
        <dbReference type="Proteomes" id="UP000243723"/>
    </source>
</evidence>
<organism evidence="2 3">
    <name type="scientific">Elsinoe australis</name>
    <dbReference type="NCBI Taxonomy" id="40998"/>
    <lineage>
        <taxon>Eukaryota</taxon>
        <taxon>Fungi</taxon>
        <taxon>Dikarya</taxon>
        <taxon>Ascomycota</taxon>
        <taxon>Pezizomycotina</taxon>
        <taxon>Dothideomycetes</taxon>
        <taxon>Dothideomycetidae</taxon>
        <taxon>Myriangiales</taxon>
        <taxon>Elsinoaceae</taxon>
        <taxon>Elsinoe</taxon>
    </lineage>
</organism>
<feature type="transmembrane region" description="Helical" evidence="1">
    <location>
        <begin position="105"/>
        <end position="123"/>
    </location>
</feature>
<keyword evidence="1" id="KW-1133">Transmembrane helix</keyword>
<accession>A0A2P8A6E0</accession>
<proteinExistence type="predicted"/>
<protein>
    <submittedName>
        <fullName evidence="2">Suppressor of glycerol defect protein 1</fullName>
    </submittedName>
</protein>
<feature type="transmembrane region" description="Helical" evidence="1">
    <location>
        <begin position="77"/>
        <end position="99"/>
    </location>
</feature>
<dbReference type="Proteomes" id="UP000243723">
    <property type="component" value="Unassembled WGS sequence"/>
</dbReference>
<keyword evidence="1" id="KW-0472">Membrane</keyword>
<dbReference type="STRING" id="40998.A0A2P8A6E0"/>